<organism evidence="7 8">
    <name type="scientific">Microvirga arabica</name>
    <dbReference type="NCBI Taxonomy" id="1128671"/>
    <lineage>
        <taxon>Bacteria</taxon>
        <taxon>Pseudomonadati</taxon>
        <taxon>Pseudomonadota</taxon>
        <taxon>Alphaproteobacteria</taxon>
        <taxon>Hyphomicrobiales</taxon>
        <taxon>Methylobacteriaceae</taxon>
        <taxon>Microvirga</taxon>
    </lineage>
</organism>
<evidence type="ECO:0000256" key="1">
    <source>
        <dbReference type="ARBA" id="ARBA00005854"/>
    </source>
</evidence>
<proteinExistence type="inferred from homology"/>
<dbReference type="InterPro" id="IPR029753">
    <property type="entry name" value="D-isomer_DH_CS"/>
</dbReference>
<name>A0ABV6Y9P5_9HYPH</name>
<comment type="similarity">
    <text evidence="1 4">Belongs to the D-isomer specific 2-hydroxyacid dehydrogenase family.</text>
</comment>
<evidence type="ECO:0000259" key="6">
    <source>
        <dbReference type="Pfam" id="PF02826"/>
    </source>
</evidence>
<dbReference type="Gene3D" id="3.40.50.720">
    <property type="entry name" value="NAD(P)-binding Rossmann-like Domain"/>
    <property type="match status" value="2"/>
</dbReference>
<dbReference type="InterPro" id="IPR036291">
    <property type="entry name" value="NAD(P)-bd_dom_sf"/>
</dbReference>
<dbReference type="PROSITE" id="PS00670">
    <property type="entry name" value="D_2_HYDROXYACID_DH_2"/>
    <property type="match status" value="1"/>
</dbReference>
<reference evidence="7 8" key="1">
    <citation type="submission" date="2024-09" db="EMBL/GenBank/DDBJ databases">
        <title>Nodulacao em especies de Leguminosae Basais da Amazonia e Caracterizacao dos Rizobios e Bacterias Associadas aos Nodulos.</title>
        <authorList>
            <person name="Jambeiro I.C.A."/>
            <person name="Lopes I.S."/>
            <person name="Aguiar E.R.G.R."/>
            <person name="Santos A.F.J."/>
            <person name="Dos Santos J.M.F."/>
            <person name="Gross E."/>
        </authorList>
    </citation>
    <scope>NUCLEOTIDE SEQUENCE [LARGE SCALE GENOMIC DNA]</scope>
    <source>
        <strain evidence="7 8">BRUESC1165</strain>
    </source>
</reference>
<evidence type="ECO:0000256" key="4">
    <source>
        <dbReference type="RuleBase" id="RU003719"/>
    </source>
</evidence>
<dbReference type="EC" id="1.1.1.28" evidence="7"/>
<dbReference type="SUPFAM" id="SSF51735">
    <property type="entry name" value="NAD(P)-binding Rossmann-fold domains"/>
    <property type="match status" value="1"/>
</dbReference>
<comment type="caution">
    <text evidence="7">The sequence shown here is derived from an EMBL/GenBank/DDBJ whole genome shotgun (WGS) entry which is preliminary data.</text>
</comment>
<evidence type="ECO:0000256" key="3">
    <source>
        <dbReference type="ARBA" id="ARBA00023027"/>
    </source>
</evidence>
<feature type="domain" description="D-isomer specific 2-hydroxyacid dehydrogenase NAD-binding" evidence="6">
    <location>
        <begin position="110"/>
        <end position="297"/>
    </location>
</feature>
<sequence>MHVTVFSTKPYDRRFLEEANATAGHFLSFHEARLSTTTCSLANGAGAVCVFVNDEVNADVLADLAAMGVKLVVLRAAGFNNVDLEAARRESIIVARVPAYSPHAVAEHTIALILSLNRNIHRAYNRVREGNFALDGLLGFDLAGKTAGVVGTGKIGEVVCRILTGFGCTVLAYDPQLNPVCEQMGVRYVPLEELLALSDIVSLHCPLTPATHHLIDAQALGRMKRGVMLVNTSRGAVIDTRAALRGLKDGTIGHLGLDVYEEEADLFFEDLSQRFIGDDVFARLLTFPNVLITGHQAFFTREALTNIAEATISNITSFERTGHAVHEVSVEKIAARGQGKS</sequence>
<dbReference type="InterPro" id="IPR006139">
    <property type="entry name" value="D-isomer_2_OHA_DH_cat_dom"/>
</dbReference>
<evidence type="ECO:0000313" key="7">
    <source>
        <dbReference type="EMBL" id="MFC1457757.1"/>
    </source>
</evidence>
<dbReference type="EMBL" id="JBHOMY010000031">
    <property type="protein sequence ID" value="MFC1457757.1"/>
    <property type="molecule type" value="Genomic_DNA"/>
</dbReference>
<keyword evidence="3" id="KW-0520">NAD</keyword>
<evidence type="ECO:0000256" key="2">
    <source>
        <dbReference type="ARBA" id="ARBA00023002"/>
    </source>
</evidence>
<keyword evidence="8" id="KW-1185">Reference proteome</keyword>
<dbReference type="InterPro" id="IPR006140">
    <property type="entry name" value="D-isomer_DH_NAD-bd"/>
</dbReference>
<gene>
    <name evidence="7" type="ORF">ACETIH_13685</name>
</gene>
<dbReference type="PROSITE" id="PS00671">
    <property type="entry name" value="D_2_HYDROXYACID_DH_3"/>
    <property type="match status" value="1"/>
</dbReference>
<dbReference type="GO" id="GO:0008720">
    <property type="term" value="F:D-lactate dehydrogenase (NAD+) activity"/>
    <property type="evidence" value="ECO:0007669"/>
    <property type="project" value="UniProtKB-EC"/>
</dbReference>
<dbReference type="CDD" id="cd12183">
    <property type="entry name" value="LDH_like_2"/>
    <property type="match status" value="1"/>
</dbReference>
<evidence type="ECO:0000259" key="5">
    <source>
        <dbReference type="Pfam" id="PF00389"/>
    </source>
</evidence>
<protein>
    <submittedName>
        <fullName evidence="7">2-hydroxyacid dehydrogenase</fullName>
        <ecNumber evidence="7">1.1.1.28</ecNumber>
    </submittedName>
</protein>
<keyword evidence="2 4" id="KW-0560">Oxidoreductase</keyword>
<dbReference type="PROSITE" id="PS00065">
    <property type="entry name" value="D_2_HYDROXYACID_DH_1"/>
    <property type="match status" value="1"/>
</dbReference>
<dbReference type="Pfam" id="PF02826">
    <property type="entry name" value="2-Hacid_dh_C"/>
    <property type="match status" value="1"/>
</dbReference>
<dbReference type="InterPro" id="IPR058205">
    <property type="entry name" value="D-LDH-like"/>
</dbReference>
<dbReference type="RefSeq" id="WP_377029973.1">
    <property type="nucleotide sequence ID" value="NZ_JBHOMY010000031.1"/>
</dbReference>
<dbReference type="InterPro" id="IPR029752">
    <property type="entry name" value="D-isomer_DH_CS1"/>
</dbReference>
<feature type="domain" description="D-isomer specific 2-hydroxyacid dehydrogenase catalytic" evidence="5">
    <location>
        <begin position="4"/>
        <end position="328"/>
    </location>
</feature>
<dbReference type="Proteomes" id="UP001593940">
    <property type="component" value="Unassembled WGS sequence"/>
</dbReference>
<dbReference type="Pfam" id="PF00389">
    <property type="entry name" value="2-Hacid_dh"/>
    <property type="match status" value="1"/>
</dbReference>
<evidence type="ECO:0000313" key="8">
    <source>
        <dbReference type="Proteomes" id="UP001593940"/>
    </source>
</evidence>
<dbReference type="SUPFAM" id="SSF52283">
    <property type="entry name" value="Formate/glycerate dehydrogenase catalytic domain-like"/>
    <property type="match status" value="1"/>
</dbReference>
<dbReference type="PANTHER" id="PTHR43026:SF1">
    <property type="entry name" value="2-HYDROXYACID DEHYDROGENASE HOMOLOG 1-RELATED"/>
    <property type="match status" value="1"/>
</dbReference>
<dbReference type="PANTHER" id="PTHR43026">
    <property type="entry name" value="2-HYDROXYACID DEHYDROGENASE HOMOLOG 1-RELATED"/>
    <property type="match status" value="1"/>
</dbReference>
<accession>A0ABV6Y9P5</accession>